<gene>
    <name evidence="1" type="ORF">FYJ27_01705</name>
</gene>
<dbReference type="RefSeq" id="WP_154482210.1">
    <property type="nucleotide sequence ID" value="NZ_VULR01000002.1"/>
</dbReference>
<organism evidence="1 2">
    <name type="scientific">Anaerosalibacter bizertensis</name>
    <dbReference type="NCBI Taxonomy" id="932217"/>
    <lineage>
        <taxon>Bacteria</taxon>
        <taxon>Bacillati</taxon>
        <taxon>Bacillota</taxon>
        <taxon>Tissierellia</taxon>
        <taxon>Tissierellales</taxon>
        <taxon>Sporanaerobacteraceae</taxon>
        <taxon>Anaerosalibacter</taxon>
    </lineage>
</organism>
<evidence type="ECO:0000313" key="2">
    <source>
        <dbReference type="Proteomes" id="UP000462760"/>
    </source>
</evidence>
<dbReference type="EMBL" id="VULR01000002">
    <property type="protein sequence ID" value="MSS42453.1"/>
    <property type="molecule type" value="Genomic_DNA"/>
</dbReference>
<proteinExistence type="predicted"/>
<dbReference type="AlphaFoldDB" id="A0A844FEN4"/>
<accession>A0A844FEN4</accession>
<reference evidence="1 2" key="1">
    <citation type="submission" date="2019-08" db="EMBL/GenBank/DDBJ databases">
        <title>In-depth cultivation of the pig gut microbiome towards novel bacterial diversity and tailored functional studies.</title>
        <authorList>
            <person name="Wylensek D."/>
            <person name="Hitch T.C.A."/>
            <person name="Clavel T."/>
        </authorList>
    </citation>
    <scope>NUCLEOTIDE SEQUENCE [LARGE SCALE GENOMIC DNA]</scope>
    <source>
        <strain evidence="1 2">Med78-601-WT-4W-RMD-3</strain>
    </source>
</reference>
<protein>
    <submittedName>
        <fullName evidence="1">Uncharacterized protein</fullName>
    </submittedName>
</protein>
<comment type="caution">
    <text evidence="1">The sequence shown here is derived from an EMBL/GenBank/DDBJ whole genome shotgun (WGS) entry which is preliminary data.</text>
</comment>
<name>A0A844FEN4_9FIRM</name>
<sequence length="92" mass="10698">MGNFERYFTIIDIKVKEVYGVIDIKLICKKRRFVNTQVFYRFAKNLAEKMIDDNRGEGNYSAGWASPDCKYVELNVHLPLVNGHERLEGAKI</sequence>
<evidence type="ECO:0000313" key="1">
    <source>
        <dbReference type="EMBL" id="MSS42453.1"/>
    </source>
</evidence>
<dbReference type="Proteomes" id="UP000462760">
    <property type="component" value="Unassembled WGS sequence"/>
</dbReference>